<gene>
    <name evidence="1" type="ORF">GMARGA_LOCUS28625</name>
</gene>
<evidence type="ECO:0000313" key="1">
    <source>
        <dbReference type="EMBL" id="CAG8824625.1"/>
    </source>
</evidence>
<dbReference type="EMBL" id="CAJVQB010036920">
    <property type="protein sequence ID" value="CAG8824625.1"/>
    <property type="molecule type" value="Genomic_DNA"/>
</dbReference>
<evidence type="ECO:0000313" key="2">
    <source>
        <dbReference type="Proteomes" id="UP000789901"/>
    </source>
</evidence>
<proteinExistence type="predicted"/>
<accession>A0ABN7WCK6</accession>
<protein>
    <submittedName>
        <fullName evidence="1">40383_t:CDS:1</fullName>
    </submittedName>
</protein>
<sequence>VSDINFSIPSSSSSIDLEPINISEESLISEIDKTAESPAEINHNFHLSENFHLDYDNSFLEDQLDRPQISIMALIKDIDHNDIVEI</sequence>
<keyword evidence="2" id="KW-1185">Reference proteome</keyword>
<reference evidence="1 2" key="1">
    <citation type="submission" date="2021-06" db="EMBL/GenBank/DDBJ databases">
        <authorList>
            <person name="Kallberg Y."/>
            <person name="Tangrot J."/>
            <person name="Rosling A."/>
        </authorList>
    </citation>
    <scope>NUCLEOTIDE SEQUENCE [LARGE SCALE GENOMIC DNA]</scope>
    <source>
        <strain evidence="1 2">120-4 pot B 10/14</strain>
    </source>
</reference>
<organism evidence="1 2">
    <name type="scientific">Gigaspora margarita</name>
    <dbReference type="NCBI Taxonomy" id="4874"/>
    <lineage>
        <taxon>Eukaryota</taxon>
        <taxon>Fungi</taxon>
        <taxon>Fungi incertae sedis</taxon>
        <taxon>Mucoromycota</taxon>
        <taxon>Glomeromycotina</taxon>
        <taxon>Glomeromycetes</taxon>
        <taxon>Diversisporales</taxon>
        <taxon>Gigasporaceae</taxon>
        <taxon>Gigaspora</taxon>
    </lineage>
</organism>
<dbReference type="Proteomes" id="UP000789901">
    <property type="component" value="Unassembled WGS sequence"/>
</dbReference>
<name>A0ABN7WCK6_GIGMA</name>
<comment type="caution">
    <text evidence="1">The sequence shown here is derived from an EMBL/GenBank/DDBJ whole genome shotgun (WGS) entry which is preliminary data.</text>
</comment>
<feature type="non-terminal residue" evidence="1">
    <location>
        <position position="1"/>
    </location>
</feature>